<accession>A0A0H2RAY0</accession>
<dbReference type="FunCoup" id="A0A0H2RAY0">
    <property type="interactions" value="798"/>
</dbReference>
<dbReference type="GO" id="GO:0033290">
    <property type="term" value="C:eukaryotic 48S preinitiation complex"/>
    <property type="evidence" value="ECO:0007669"/>
    <property type="project" value="UniProtKB-UniRule"/>
</dbReference>
<dbReference type="STRING" id="27342.A0A0H2RAY0"/>
<dbReference type="Pfam" id="PF01398">
    <property type="entry name" value="JAB"/>
    <property type="match status" value="1"/>
</dbReference>
<dbReference type="GO" id="GO:0003743">
    <property type="term" value="F:translation initiation factor activity"/>
    <property type="evidence" value="ECO:0007669"/>
    <property type="project" value="UniProtKB-UniRule"/>
</dbReference>
<dbReference type="GO" id="GO:0016282">
    <property type="term" value="C:eukaryotic 43S preinitiation complex"/>
    <property type="evidence" value="ECO:0007669"/>
    <property type="project" value="UniProtKB-UniRule"/>
</dbReference>
<dbReference type="GO" id="GO:0008237">
    <property type="term" value="F:metallopeptidase activity"/>
    <property type="evidence" value="ECO:0007669"/>
    <property type="project" value="InterPro"/>
</dbReference>
<keyword evidence="1 4" id="KW-0963">Cytoplasm</keyword>
<keyword evidence="3 4" id="KW-0648">Protein biosynthesis</keyword>
<keyword evidence="2 4" id="KW-0396">Initiation factor</keyword>
<evidence type="ECO:0000256" key="3">
    <source>
        <dbReference type="ARBA" id="ARBA00022917"/>
    </source>
</evidence>
<dbReference type="CDD" id="cd08065">
    <property type="entry name" value="MPN_eIF3h"/>
    <property type="match status" value="1"/>
</dbReference>
<dbReference type="PROSITE" id="PS50249">
    <property type="entry name" value="MPN"/>
    <property type="match status" value="1"/>
</dbReference>
<evidence type="ECO:0000259" key="5">
    <source>
        <dbReference type="PROSITE" id="PS50249"/>
    </source>
</evidence>
<evidence type="ECO:0000256" key="2">
    <source>
        <dbReference type="ARBA" id="ARBA00022540"/>
    </source>
</evidence>
<dbReference type="InterPro" id="IPR045810">
    <property type="entry name" value="eIF3h_C"/>
</dbReference>
<dbReference type="EMBL" id="KQ086189">
    <property type="protein sequence ID" value="KLO06673.1"/>
    <property type="molecule type" value="Genomic_DNA"/>
</dbReference>
<proteinExistence type="inferred from homology"/>
<keyword evidence="7" id="KW-1185">Reference proteome</keyword>
<comment type="function">
    <text evidence="4">Component of the eukaryotic translation initiation factor 3 (eIF-3) complex, which is involved in protein synthesis of a specialized repertoire of mRNAs and, together with other initiation factors, stimulates binding of mRNA and methionyl-tRNAi to the 40S ribosome. The eIF-3 complex specifically targets and initiates translation of a subset of mRNAs involved in cell proliferation.</text>
</comment>
<dbReference type="Proteomes" id="UP000053477">
    <property type="component" value="Unassembled WGS sequence"/>
</dbReference>
<dbReference type="OrthoDB" id="10265695at2759"/>
<gene>
    <name evidence="6" type="ORF">SCHPADRAFT_910163</name>
</gene>
<dbReference type="SMART" id="SM00232">
    <property type="entry name" value="JAB_MPN"/>
    <property type="match status" value="1"/>
</dbReference>
<dbReference type="PANTHER" id="PTHR10410">
    <property type="entry name" value="EUKARYOTIC TRANSLATION INITIATION FACTOR 3 -RELATED"/>
    <property type="match status" value="1"/>
</dbReference>
<dbReference type="InParanoid" id="A0A0H2RAY0"/>
<evidence type="ECO:0000256" key="4">
    <source>
        <dbReference type="HAMAP-Rule" id="MF_03007"/>
    </source>
</evidence>
<feature type="domain" description="MPN" evidence="5">
    <location>
        <begin position="52"/>
        <end position="187"/>
    </location>
</feature>
<name>A0A0H2RAY0_9AGAM</name>
<dbReference type="GO" id="GO:0001732">
    <property type="term" value="P:formation of cytoplasmic translation initiation complex"/>
    <property type="evidence" value="ECO:0007669"/>
    <property type="project" value="UniProtKB-UniRule"/>
</dbReference>
<evidence type="ECO:0000313" key="7">
    <source>
        <dbReference type="Proteomes" id="UP000053477"/>
    </source>
</evidence>
<evidence type="ECO:0000256" key="1">
    <source>
        <dbReference type="ARBA" id="ARBA00022490"/>
    </source>
</evidence>
<sequence>MATSMAAALAASIASAPSAHTAQAAAQPTYEPIPASMSKVIDIEAKIPLTCVQLDGLVVSKIVKHASSAPSFALGYLIGIDLDGVLEISNCFALPNVSDDDDTSSKSIAQYQKGMLAALKEVEPGDGIIVGFYQSNTLGAFYKQSLLDLQSIHRERLRHGGVVVVHDFTQASRGNAAFRAFRLTKQFHAEYRSGKFTTQSLMKNQLTFSSILEEIPVRVRTNPLLGAFLSTLTTPSSTTPASSFSPAAPSAALAPTFSSLDLAPQHMTSNLSNVLDALDEFKAEEGSLAYQMRNIVRDRNRANEHLLRRKEENALRVSQGLAPLPEEDIARLFKIQPEPSRLKSMLLLGQIDAYSQSLGSAASEGYVKMYSANAGNASA</sequence>
<comment type="subunit">
    <text evidence="4">Component of the eukaryotic translation initiation factor 3 (eIF-3) complex.</text>
</comment>
<comment type="subcellular location">
    <subcellularLocation>
        <location evidence="4">Cytoplasm</location>
    </subcellularLocation>
</comment>
<dbReference type="AlphaFoldDB" id="A0A0H2RAY0"/>
<dbReference type="InterPro" id="IPR027524">
    <property type="entry name" value="eIF3h"/>
</dbReference>
<evidence type="ECO:0000313" key="6">
    <source>
        <dbReference type="EMBL" id="KLO06673.1"/>
    </source>
</evidence>
<dbReference type="HAMAP" id="MF_03007">
    <property type="entry name" value="eIF3h"/>
    <property type="match status" value="1"/>
</dbReference>
<dbReference type="GO" id="GO:0005852">
    <property type="term" value="C:eukaryotic translation initiation factor 3 complex"/>
    <property type="evidence" value="ECO:0007669"/>
    <property type="project" value="UniProtKB-UniRule"/>
</dbReference>
<organism evidence="6 7">
    <name type="scientific">Schizopora paradoxa</name>
    <dbReference type="NCBI Taxonomy" id="27342"/>
    <lineage>
        <taxon>Eukaryota</taxon>
        <taxon>Fungi</taxon>
        <taxon>Dikarya</taxon>
        <taxon>Basidiomycota</taxon>
        <taxon>Agaricomycotina</taxon>
        <taxon>Agaricomycetes</taxon>
        <taxon>Hymenochaetales</taxon>
        <taxon>Schizoporaceae</taxon>
        <taxon>Schizopora</taxon>
    </lineage>
</organism>
<dbReference type="InterPro" id="IPR000555">
    <property type="entry name" value="JAMM/MPN+_dom"/>
</dbReference>
<protein>
    <recommendedName>
        <fullName evidence="4">Eukaryotic translation initiation factor 3 subunit H</fullName>
        <shortName evidence="4">eIF3h</shortName>
    </recommendedName>
</protein>
<comment type="similarity">
    <text evidence="4">Belongs to the eIF-3 subunit H family.</text>
</comment>
<dbReference type="InterPro" id="IPR037518">
    <property type="entry name" value="MPN"/>
</dbReference>
<dbReference type="Pfam" id="PF19445">
    <property type="entry name" value="eIF3h_C"/>
    <property type="match status" value="1"/>
</dbReference>
<reference evidence="6 7" key="1">
    <citation type="submission" date="2015-04" db="EMBL/GenBank/DDBJ databases">
        <title>Complete genome sequence of Schizopora paradoxa KUC8140, a cosmopolitan wood degrader in East Asia.</title>
        <authorList>
            <consortium name="DOE Joint Genome Institute"/>
            <person name="Min B."/>
            <person name="Park H."/>
            <person name="Jang Y."/>
            <person name="Kim J.-J."/>
            <person name="Kim K.H."/>
            <person name="Pangilinan J."/>
            <person name="Lipzen A."/>
            <person name="Riley R."/>
            <person name="Grigoriev I.V."/>
            <person name="Spatafora J.W."/>
            <person name="Choi I.-G."/>
        </authorList>
    </citation>
    <scope>NUCLEOTIDE SEQUENCE [LARGE SCALE GENOMIC DNA]</scope>
    <source>
        <strain evidence="6 7">KUC8140</strain>
    </source>
</reference>
<dbReference type="InterPro" id="IPR050242">
    <property type="entry name" value="JAMM_MPN+_peptidase_M67A"/>
</dbReference>
<dbReference type="Gene3D" id="3.40.140.10">
    <property type="entry name" value="Cytidine Deaminase, domain 2"/>
    <property type="match status" value="1"/>
</dbReference>